<organism evidence="2">
    <name type="scientific">Perkinsus marinus (strain ATCC 50983 / TXsc)</name>
    <dbReference type="NCBI Taxonomy" id="423536"/>
    <lineage>
        <taxon>Eukaryota</taxon>
        <taxon>Sar</taxon>
        <taxon>Alveolata</taxon>
        <taxon>Perkinsozoa</taxon>
        <taxon>Perkinsea</taxon>
        <taxon>Perkinsida</taxon>
        <taxon>Perkinsidae</taxon>
        <taxon>Perkinsus</taxon>
    </lineage>
</organism>
<evidence type="ECO:0000313" key="2">
    <source>
        <dbReference type="Proteomes" id="UP000007800"/>
    </source>
</evidence>
<reference evidence="1 2" key="1">
    <citation type="submission" date="2008-07" db="EMBL/GenBank/DDBJ databases">
        <authorList>
            <person name="El-Sayed N."/>
            <person name="Caler E."/>
            <person name="Inman J."/>
            <person name="Amedeo P."/>
            <person name="Hass B."/>
            <person name="Wortman J."/>
        </authorList>
    </citation>
    <scope>NUCLEOTIDE SEQUENCE [LARGE SCALE GENOMIC DNA]</scope>
    <source>
        <strain evidence="2">ATCC 50983 / TXsc</strain>
    </source>
</reference>
<dbReference type="RefSeq" id="XP_002767900.1">
    <property type="nucleotide sequence ID" value="XM_002767854.1"/>
</dbReference>
<dbReference type="GeneID" id="9043716"/>
<keyword evidence="2" id="KW-1185">Reference proteome</keyword>
<gene>
    <name evidence="1" type="ORF">Pmar_PMAR027473</name>
</gene>
<dbReference type="Proteomes" id="UP000007800">
    <property type="component" value="Unassembled WGS sequence"/>
</dbReference>
<protein>
    <recommendedName>
        <fullName evidence="3">HAD family hydrolase</fullName>
    </recommendedName>
</protein>
<dbReference type="InterPro" id="IPR036412">
    <property type="entry name" value="HAD-like_sf"/>
</dbReference>
<dbReference type="InParanoid" id="C5LRM6"/>
<feature type="non-terminal residue" evidence="1">
    <location>
        <position position="85"/>
    </location>
</feature>
<dbReference type="AlphaFoldDB" id="C5LRM6"/>
<name>C5LRM6_PERM5</name>
<dbReference type="SUPFAM" id="SSF56784">
    <property type="entry name" value="HAD-like"/>
    <property type="match status" value="1"/>
</dbReference>
<dbReference type="Gene3D" id="3.40.50.1000">
    <property type="entry name" value="HAD superfamily/HAD-like"/>
    <property type="match status" value="1"/>
</dbReference>
<evidence type="ECO:0008006" key="3">
    <source>
        <dbReference type="Google" id="ProtNLM"/>
    </source>
</evidence>
<proteinExistence type="predicted"/>
<dbReference type="Gene3D" id="1.20.120.1600">
    <property type="match status" value="1"/>
</dbReference>
<accession>C5LRM6</accession>
<dbReference type="EMBL" id="GG684890">
    <property type="protein sequence ID" value="EER00618.1"/>
    <property type="molecule type" value="Genomic_DNA"/>
</dbReference>
<sequence length="85" mass="10471">MASLSSPIRLLLFDLDDTLWDMPRTLAHAEQCWQEFMTKRGYGELARHYSEPRDLMILIEAKRNEWSADYWERRRPYWNYCELRK</sequence>
<evidence type="ECO:0000313" key="1">
    <source>
        <dbReference type="EMBL" id="EER00618.1"/>
    </source>
</evidence>
<dbReference type="InterPro" id="IPR023214">
    <property type="entry name" value="HAD_sf"/>
</dbReference>